<dbReference type="InterPro" id="IPR043129">
    <property type="entry name" value="ATPase_NBD"/>
</dbReference>
<comment type="caution">
    <text evidence="2">The sequence shown here is derived from an EMBL/GenBank/DDBJ whole genome shotgun (WGS) entry which is preliminary data.</text>
</comment>
<dbReference type="PANTHER" id="PTHR18964">
    <property type="entry name" value="ROK (REPRESSOR, ORF, KINASE) FAMILY"/>
    <property type="match status" value="1"/>
</dbReference>
<protein>
    <submittedName>
        <fullName evidence="2">Sugar kinase</fullName>
    </submittedName>
</protein>
<dbReference type="SUPFAM" id="SSF53067">
    <property type="entry name" value="Actin-like ATPase domain"/>
    <property type="match status" value="1"/>
</dbReference>
<accession>A0A8J2ZIA9</accession>
<dbReference type="EMBL" id="BMJV01000002">
    <property type="protein sequence ID" value="GGG66527.1"/>
    <property type="molecule type" value="Genomic_DNA"/>
</dbReference>
<reference evidence="2" key="1">
    <citation type="journal article" date="2014" name="Int. J. Syst. Evol. Microbiol.">
        <title>Complete genome sequence of Corynebacterium casei LMG S-19264T (=DSM 44701T), isolated from a smear-ripened cheese.</title>
        <authorList>
            <consortium name="US DOE Joint Genome Institute (JGI-PGF)"/>
            <person name="Walter F."/>
            <person name="Albersmeier A."/>
            <person name="Kalinowski J."/>
            <person name="Ruckert C."/>
        </authorList>
    </citation>
    <scope>NUCLEOTIDE SEQUENCE</scope>
    <source>
        <strain evidence="2">CGMCC 1.15762</strain>
    </source>
</reference>
<evidence type="ECO:0000313" key="2">
    <source>
        <dbReference type="EMBL" id="GGG66527.1"/>
    </source>
</evidence>
<dbReference type="PANTHER" id="PTHR18964:SF149">
    <property type="entry name" value="BIFUNCTIONAL UDP-N-ACETYLGLUCOSAMINE 2-EPIMERASE_N-ACETYLMANNOSAMINE KINASE"/>
    <property type="match status" value="1"/>
</dbReference>
<dbReference type="Pfam" id="PF00480">
    <property type="entry name" value="ROK"/>
    <property type="match status" value="1"/>
</dbReference>
<proteinExistence type="inferred from homology"/>
<dbReference type="InterPro" id="IPR036388">
    <property type="entry name" value="WH-like_DNA-bd_sf"/>
</dbReference>
<organism evidence="2 3">
    <name type="scientific">Salipiger pallidus</name>
    <dbReference type="NCBI Taxonomy" id="1775170"/>
    <lineage>
        <taxon>Bacteria</taxon>
        <taxon>Pseudomonadati</taxon>
        <taxon>Pseudomonadota</taxon>
        <taxon>Alphaproteobacteria</taxon>
        <taxon>Rhodobacterales</taxon>
        <taxon>Roseobacteraceae</taxon>
        <taxon>Salipiger</taxon>
    </lineage>
</organism>
<evidence type="ECO:0000256" key="1">
    <source>
        <dbReference type="ARBA" id="ARBA00006479"/>
    </source>
</evidence>
<dbReference type="InterPro" id="IPR000600">
    <property type="entry name" value="ROK"/>
</dbReference>
<dbReference type="Gene3D" id="3.30.420.40">
    <property type="match status" value="2"/>
</dbReference>
<sequence>MKIDLKQNHRRILDILRRKGPLPRIDLVELTSLQPGTLTRLSQDLIEMGLLEDVDFDAVPGVTSLSKRKTRLLRLDGRSLFTLGIVCTVDRTVMALSSLAGEVVAHLALDADMSDPFDVARAAGEKVDTLLETAGATRQQLVAAGVSVPINFHRSPERTFVPGRWTHWRGAAVREVFAEGLGLRTWIINDAHAAALAESYFGAGSTLESFNLVYLGYGIGGGNIIERRLYAGSFGNAAALGSYFPHGARRPSGQDLLDYAADRGLRVDSLFDLPEDLSRHIDLGPWIDWTCDQLHPVLELVKVMFDGEAIVIGGLLPPEVLQRLAERLEARTPAHMRETRYLASSLSRQEFHLAAASIPQFEITHPYAYKGQVVKGA</sequence>
<dbReference type="Gene3D" id="1.10.10.10">
    <property type="entry name" value="Winged helix-like DNA-binding domain superfamily/Winged helix DNA-binding domain"/>
    <property type="match status" value="1"/>
</dbReference>
<dbReference type="GO" id="GO:0016301">
    <property type="term" value="F:kinase activity"/>
    <property type="evidence" value="ECO:0007669"/>
    <property type="project" value="UniProtKB-KW"/>
</dbReference>
<name>A0A8J2ZIA9_9RHOB</name>
<dbReference type="RefSeq" id="WP_188789296.1">
    <property type="nucleotide sequence ID" value="NZ_BMJV01000002.1"/>
</dbReference>
<dbReference type="SUPFAM" id="SSF46785">
    <property type="entry name" value="Winged helix' DNA-binding domain"/>
    <property type="match status" value="1"/>
</dbReference>
<keyword evidence="2" id="KW-0808">Transferase</keyword>
<reference evidence="2" key="2">
    <citation type="submission" date="2020-09" db="EMBL/GenBank/DDBJ databases">
        <authorList>
            <person name="Sun Q."/>
            <person name="Zhou Y."/>
        </authorList>
    </citation>
    <scope>NUCLEOTIDE SEQUENCE</scope>
    <source>
        <strain evidence="2">CGMCC 1.15762</strain>
    </source>
</reference>
<evidence type="ECO:0000313" key="3">
    <source>
        <dbReference type="Proteomes" id="UP000617145"/>
    </source>
</evidence>
<dbReference type="Proteomes" id="UP000617145">
    <property type="component" value="Unassembled WGS sequence"/>
</dbReference>
<comment type="similarity">
    <text evidence="1">Belongs to the ROK (NagC/XylR) family.</text>
</comment>
<keyword evidence="3" id="KW-1185">Reference proteome</keyword>
<dbReference type="InterPro" id="IPR036390">
    <property type="entry name" value="WH_DNA-bd_sf"/>
</dbReference>
<dbReference type="AlphaFoldDB" id="A0A8J2ZIA9"/>
<dbReference type="Pfam" id="PF13412">
    <property type="entry name" value="HTH_24"/>
    <property type="match status" value="1"/>
</dbReference>
<gene>
    <name evidence="2" type="ORF">GCM10011415_11640</name>
</gene>
<keyword evidence="2" id="KW-0418">Kinase</keyword>